<reference evidence="13" key="1">
    <citation type="submission" date="2017-02" db="UniProtKB">
        <authorList>
            <consortium name="WormBaseParasite"/>
        </authorList>
    </citation>
    <scope>IDENTIFICATION</scope>
</reference>
<comment type="similarity">
    <text evidence="2">Belongs to the AXUD1 family.</text>
</comment>
<feature type="compositionally biased region" description="Low complexity" evidence="9">
    <location>
        <begin position="560"/>
        <end position="573"/>
    </location>
</feature>
<gene>
    <name evidence="11" type="ORF">TTAC_LOCUS8588</name>
</gene>
<dbReference type="STRING" id="6205.A0A0R3X579"/>
<evidence type="ECO:0000256" key="4">
    <source>
        <dbReference type="ARBA" id="ARBA00023015"/>
    </source>
</evidence>
<evidence type="ECO:0000256" key="8">
    <source>
        <dbReference type="ARBA" id="ARBA00023242"/>
    </source>
</evidence>
<feature type="compositionally biased region" description="Acidic residues" evidence="9">
    <location>
        <begin position="596"/>
        <end position="605"/>
    </location>
</feature>
<reference evidence="11 12" key="2">
    <citation type="submission" date="2018-11" db="EMBL/GenBank/DDBJ databases">
        <authorList>
            <consortium name="Pathogen Informatics"/>
        </authorList>
    </citation>
    <scope>NUCLEOTIDE SEQUENCE [LARGE SCALE GENOMIC DNA]</scope>
</reference>
<dbReference type="Proteomes" id="UP000274429">
    <property type="component" value="Unassembled WGS sequence"/>
</dbReference>
<evidence type="ECO:0000256" key="3">
    <source>
        <dbReference type="ARBA" id="ARBA00022703"/>
    </source>
</evidence>
<evidence type="ECO:0000256" key="1">
    <source>
        <dbReference type="ARBA" id="ARBA00004123"/>
    </source>
</evidence>
<feature type="domain" description="Cysteine/serine-rich nuclear protein N-terminal" evidence="10">
    <location>
        <begin position="92"/>
        <end position="336"/>
    </location>
</feature>
<keyword evidence="5" id="KW-0238">DNA-binding</keyword>
<dbReference type="Pfam" id="PF16019">
    <property type="entry name" value="CSRNP_N"/>
    <property type="match status" value="1"/>
</dbReference>
<dbReference type="EMBL" id="UYWX01020540">
    <property type="protein sequence ID" value="VDM33191.1"/>
    <property type="molecule type" value="Genomic_DNA"/>
</dbReference>
<accession>A0A0R3X579</accession>
<dbReference type="AlphaFoldDB" id="A0A0R3X579"/>
<evidence type="ECO:0000313" key="11">
    <source>
        <dbReference type="EMBL" id="VDM33191.1"/>
    </source>
</evidence>
<dbReference type="GO" id="GO:0000981">
    <property type="term" value="F:DNA-binding transcription factor activity, RNA polymerase II-specific"/>
    <property type="evidence" value="ECO:0007669"/>
    <property type="project" value="TreeGrafter"/>
</dbReference>
<keyword evidence="7" id="KW-0804">Transcription</keyword>
<dbReference type="GO" id="GO:0043565">
    <property type="term" value="F:sequence-specific DNA binding"/>
    <property type="evidence" value="ECO:0007669"/>
    <property type="project" value="TreeGrafter"/>
</dbReference>
<dbReference type="InterPro" id="IPR031972">
    <property type="entry name" value="CSRNP_N"/>
</dbReference>
<dbReference type="PANTHER" id="PTHR13580">
    <property type="entry name" value="TGF-BETA INDUCED APOPTOSIS PROTEIN"/>
    <property type="match status" value="1"/>
</dbReference>
<dbReference type="InterPro" id="IPR023260">
    <property type="entry name" value="Cys/Ser-rich_nuc_prot"/>
</dbReference>
<comment type="subcellular location">
    <subcellularLocation>
        <location evidence="1">Nucleus</location>
    </subcellularLocation>
</comment>
<keyword evidence="8" id="KW-0539">Nucleus</keyword>
<sequence length="624" mass="68819">MSSLNTDFASTALSEPSVLTTDDSQITVDTNESVRQIPSGIFLRTAEIQETPLPGVTPSDFSYNLSSHRSEKGYGISSFATHDALFAGGAKKSRHVTFGLVDLYHFDRLQGFACVPSQGGSTLGMANEHWSKERVPVFEHQSRRKYQRYSALLRFCLEGKLLLSFQQFRMLESRVKCQQRLLTRRNPADQCSSGSGDINDLCLKRPLESFESPSDEDLSFLDSLEEYYFLQPLSVKRRRILLRKAGLQKIDPMEKHECEAIRKSRSECGCTCVTGFCDPQTCECALNGIPCQVDRARFPCVCLSPSHCSNPEGRIEFNPARVRTHYLHTRMRLESEDREVVSATDSFAPIKRSRFLEVVLPHPSKGTCGAQMPWEDVEGDQSMLASSNALQSAISRSVEEALSATASNGGCRDCQDDRYVHLLVQELQCQQRLQNSFETEEELEGEGTVDLSQSVLLNNIPIDCVSFPHNTGNEEAVYDDRCFVQSNTQMNYTAKGLSTVLNSASCDEVGVDDEENDDDEEEDDGCDCGSAGLSDGCCASEFGCAARHPSPVETPTSGLSSATASKEATSSQSFCRLEPITSLFRSSNEISSSCPEVEEEEEEEGTSASISSRRPPSVCEAVIA</sequence>
<keyword evidence="6" id="KW-0010">Activator</keyword>
<evidence type="ECO:0000256" key="2">
    <source>
        <dbReference type="ARBA" id="ARBA00008548"/>
    </source>
</evidence>
<proteinExistence type="inferred from homology"/>
<evidence type="ECO:0000256" key="6">
    <source>
        <dbReference type="ARBA" id="ARBA00023159"/>
    </source>
</evidence>
<organism evidence="13">
    <name type="scientific">Hydatigena taeniaeformis</name>
    <name type="common">Feline tapeworm</name>
    <name type="synonym">Taenia taeniaeformis</name>
    <dbReference type="NCBI Taxonomy" id="6205"/>
    <lineage>
        <taxon>Eukaryota</taxon>
        <taxon>Metazoa</taxon>
        <taxon>Spiralia</taxon>
        <taxon>Lophotrochozoa</taxon>
        <taxon>Platyhelminthes</taxon>
        <taxon>Cestoda</taxon>
        <taxon>Eucestoda</taxon>
        <taxon>Cyclophyllidea</taxon>
        <taxon>Taeniidae</taxon>
        <taxon>Hydatigera</taxon>
    </lineage>
</organism>
<evidence type="ECO:0000259" key="10">
    <source>
        <dbReference type="Pfam" id="PF16019"/>
    </source>
</evidence>
<dbReference type="OrthoDB" id="5946974at2759"/>
<keyword evidence="4" id="KW-0805">Transcription regulation</keyword>
<feature type="region of interest" description="Disordered" evidence="9">
    <location>
        <begin position="586"/>
        <end position="617"/>
    </location>
</feature>
<dbReference type="PANTHER" id="PTHR13580:SF9">
    <property type="entry name" value="AXIN1 UP-REGULATED 1, ISOFORM A"/>
    <property type="match status" value="1"/>
</dbReference>
<keyword evidence="3" id="KW-0053">Apoptosis</keyword>
<dbReference type="GO" id="GO:0005634">
    <property type="term" value="C:nucleus"/>
    <property type="evidence" value="ECO:0007669"/>
    <property type="project" value="UniProtKB-SubCell"/>
</dbReference>
<dbReference type="GO" id="GO:0006915">
    <property type="term" value="P:apoptotic process"/>
    <property type="evidence" value="ECO:0007669"/>
    <property type="project" value="UniProtKB-KW"/>
</dbReference>
<dbReference type="WBParaSite" id="TTAC_0000860301-mRNA-1">
    <property type="protein sequence ID" value="TTAC_0000860301-mRNA-1"/>
    <property type="gene ID" value="TTAC_0000860301"/>
</dbReference>
<feature type="region of interest" description="Disordered" evidence="9">
    <location>
        <begin position="549"/>
        <end position="573"/>
    </location>
</feature>
<name>A0A0R3X579_HYDTA</name>
<protein>
    <submittedName>
        <fullName evidence="13">CSRNP_N domain-containing protein</fullName>
    </submittedName>
</protein>
<evidence type="ECO:0000313" key="12">
    <source>
        <dbReference type="Proteomes" id="UP000274429"/>
    </source>
</evidence>
<evidence type="ECO:0000256" key="9">
    <source>
        <dbReference type="SAM" id="MobiDB-lite"/>
    </source>
</evidence>
<evidence type="ECO:0000256" key="5">
    <source>
        <dbReference type="ARBA" id="ARBA00023125"/>
    </source>
</evidence>
<evidence type="ECO:0000256" key="7">
    <source>
        <dbReference type="ARBA" id="ARBA00023163"/>
    </source>
</evidence>
<evidence type="ECO:0000313" key="13">
    <source>
        <dbReference type="WBParaSite" id="TTAC_0000860301-mRNA-1"/>
    </source>
</evidence>
<keyword evidence="12" id="KW-1185">Reference proteome</keyword>
<dbReference type="PRINTS" id="PR02031">
    <property type="entry name" value="CYSSERRICHNP"/>
</dbReference>